<feature type="signal peptide" evidence="1">
    <location>
        <begin position="1"/>
        <end position="21"/>
    </location>
</feature>
<sequence length="379" mass="40844">MKTQTLLASVLGMMLAGTVSAAPVDSINFNYSANTAMQTKYKVKLVNGKLTLMTPSAAMGLGGASVYCSKRHHFTGAELYLGPVTASGASLNKSQARLSDWTVNVASYVKGEIVEANSEPPLVFDIQVNNIAAHYFDPVKTVEAELQKAKQGGMSEASFLSKTRLFKVERPVTLAAKCTHNNNGDTAYAVKQVQADFMVEYEGSPQAMVGGTQIAKPVKVIAVPLGGNGQIESQYGITISAGQLIAPQGDFSGQCPTDVNFQGQLVAQGKGKMQIHIKRNGQPIYTSQRFDYNGGNVQHNFMVKAELNGQPLNSMQNYSFSMYVKTQAKPNDPWNDWDFVDSYQWKQTCKPMVGIKATSGNGGILQQQAPAPAPARAKN</sequence>
<dbReference type="Proteomes" id="UP000629025">
    <property type="component" value="Unassembled WGS sequence"/>
</dbReference>
<protein>
    <submittedName>
        <fullName evidence="2">Uncharacterized protein</fullName>
    </submittedName>
</protein>
<reference evidence="3" key="1">
    <citation type="journal article" date="2019" name="Int. J. Syst. Evol. Microbiol.">
        <title>The Global Catalogue of Microorganisms (GCM) 10K type strain sequencing project: providing services to taxonomists for standard genome sequencing and annotation.</title>
        <authorList>
            <consortium name="The Broad Institute Genomics Platform"/>
            <consortium name="The Broad Institute Genome Sequencing Center for Infectious Disease"/>
            <person name="Wu L."/>
            <person name="Ma J."/>
        </authorList>
    </citation>
    <scope>NUCLEOTIDE SEQUENCE [LARGE SCALE GENOMIC DNA]</scope>
    <source>
        <strain evidence="3">CGMCC 1.15341</strain>
    </source>
</reference>
<comment type="caution">
    <text evidence="2">The sequence shown here is derived from an EMBL/GenBank/DDBJ whole genome shotgun (WGS) entry which is preliminary data.</text>
</comment>
<dbReference type="RefSeq" id="WP_188748580.1">
    <property type="nucleotide sequence ID" value="NZ_BMIJ01000004.1"/>
</dbReference>
<proteinExistence type="predicted"/>
<organism evidence="2 3">
    <name type="scientific">Marinobacterium zhoushanense</name>
    <dbReference type="NCBI Taxonomy" id="1679163"/>
    <lineage>
        <taxon>Bacteria</taxon>
        <taxon>Pseudomonadati</taxon>
        <taxon>Pseudomonadota</taxon>
        <taxon>Gammaproteobacteria</taxon>
        <taxon>Oceanospirillales</taxon>
        <taxon>Oceanospirillaceae</taxon>
        <taxon>Marinobacterium</taxon>
    </lineage>
</organism>
<keyword evidence="3" id="KW-1185">Reference proteome</keyword>
<evidence type="ECO:0000313" key="2">
    <source>
        <dbReference type="EMBL" id="GGB97125.1"/>
    </source>
</evidence>
<keyword evidence="1" id="KW-0732">Signal</keyword>
<dbReference type="EMBL" id="BMIJ01000004">
    <property type="protein sequence ID" value="GGB97125.1"/>
    <property type="molecule type" value="Genomic_DNA"/>
</dbReference>
<evidence type="ECO:0000256" key="1">
    <source>
        <dbReference type="SAM" id="SignalP"/>
    </source>
</evidence>
<gene>
    <name evidence="2" type="ORF">GCM10011352_24090</name>
</gene>
<accession>A0ABQ1KF36</accession>
<name>A0ABQ1KF36_9GAMM</name>
<evidence type="ECO:0000313" key="3">
    <source>
        <dbReference type="Proteomes" id="UP000629025"/>
    </source>
</evidence>
<feature type="chain" id="PRO_5045236271" evidence="1">
    <location>
        <begin position="22"/>
        <end position="379"/>
    </location>
</feature>